<keyword evidence="1" id="KW-0812">Transmembrane</keyword>
<evidence type="ECO:0000313" key="2">
    <source>
        <dbReference type="EMBL" id="BBI52356.1"/>
    </source>
</evidence>
<proteinExistence type="predicted"/>
<feature type="transmembrane region" description="Helical" evidence="1">
    <location>
        <begin position="7"/>
        <end position="26"/>
    </location>
</feature>
<reference evidence="3" key="1">
    <citation type="journal article" date="2019" name="Microbiol. Resour. Announc.">
        <title>Complete Genome Sequence of Halomonas olivaria, a Moderately Halophilic Bacterium Isolated from Olive Processing Effluents, Obtained by Nanopore Sequencing.</title>
        <authorList>
            <person name="Nagata S."/>
            <person name="Ii K.M."/>
            <person name="Tsukimi T."/>
            <person name="Miura M.C."/>
            <person name="Galipon J."/>
            <person name="Arakawa K."/>
        </authorList>
    </citation>
    <scope>NUCLEOTIDE SEQUENCE [LARGE SCALE GENOMIC DNA]</scope>
    <source>
        <strain evidence="3">TYRC17</strain>
    </source>
</reference>
<keyword evidence="3" id="KW-1185">Reference proteome</keyword>
<evidence type="ECO:0000313" key="3">
    <source>
        <dbReference type="Proteomes" id="UP000289555"/>
    </source>
</evidence>
<dbReference type="Proteomes" id="UP000289555">
    <property type="component" value="Chromosome"/>
</dbReference>
<organism evidence="2 3">
    <name type="scientific">Vreelandella olivaria</name>
    <dbReference type="NCBI Taxonomy" id="390919"/>
    <lineage>
        <taxon>Bacteria</taxon>
        <taxon>Pseudomonadati</taxon>
        <taxon>Pseudomonadota</taxon>
        <taxon>Gammaproteobacteria</taxon>
        <taxon>Oceanospirillales</taxon>
        <taxon>Halomonadaceae</taxon>
        <taxon>Vreelandella</taxon>
    </lineage>
</organism>
<accession>A0ABM7GKL6</accession>
<keyword evidence="1" id="KW-1133">Transmembrane helix</keyword>
<sequence>MTLDRAYYLLAAFYSLMVIIGVIAILAGGGTLLAPIHLLLGALAVIGLWGISSNEGL</sequence>
<dbReference type="EMBL" id="AP019416">
    <property type="protein sequence ID" value="BBI52356.1"/>
    <property type="molecule type" value="Genomic_DNA"/>
</dbReference>
<protein>
    <recommendedName>
        <fullName evidence="4">NADH dehydrogenase subunit 6</fullName>
    </recommendedName>
</protein>
<keyword evidence="1" id="KW-0472">Membrane</keyword>
<feature type="transmembrane region" description="Helical" evidence="1">
    <location>
        <begin position="32"/>
        <end position="51"/>
    </location>
</feature>
<evidence type="ECO:0008006" key="4">
    <source>
        <dbReference type="Google" id="ProtNLM"/>
    </source>
</evidence>
<name>A0ABM7GKL6_9GAMM</name>
<evidence type="ECO:0000256" key="1">
    <source>
        <dbReference type="SAM" id="Phobius"/>
    </source>
</evidence>
<gene>
    <name evidence="2" type="ORF">HORIV_47770</name>
</gene>